<dbReference type="OrthoDB" id="2870746at2"/>
<sequence length="147" mass="16705">MKKTVKIISLVVLALIIFVGGYFSGSVNSNEVSREILIGYNDNENPSRVNFPVTFNDRENQSIIDNMLMIYLHKEKTENGNIEAENPDIYIKVSSPKQSVGLIDSKVWFLKNGAVIGLRTGDSWDNVEYYEIDESETDYIKGIIDYQ</sequence>
<name>A0A1H7UK72_9LACT</name>
<proteinExistence type="predicted"/>
<dbReference type="EMBL" id="BJUX01000002">
    <property type="protein sequence ID" value="GEK88280.1"/>
    <property type="molecule type" value="Genomic_DNA"/>
</dbReference>
<reference evidence="1 4" key="2">
    <citation type="submission" date="2019-07" db="EMBL/GenBank/DDBJ databases">
        <title>Whole genome shotgun sequence of Alkalibacterium putridalgicola NBRC 103243.</title>
        <authorList>
            <person name="Hosoyama A."/>
            <person name="Uohara A."/>
            <person name="Ohji S."/>
            <person name="Ichikawa N."/>
        </authorList>
    </citation>
    <scope>NUCLEOTIDE SEQUENCE [LARGE SCALE GENOMIC DNA]</scope>
    <source>
        <strain evidence="1 4">NBRC 103243</strain>
    </source>
</reference>
<organism evidence="2 3">
    <name type="scientific">Alkalibacterium putridalgicola</name>
    <dbReference type="NCBI Taxonomy" id="426703"/>
    <lineage>
        <taxon>Bacteria</taxon>
        <taxon>Bacillati</taxon>
        <taxon>Bacillota</taxon>
        <taxon>Bacilli</taxon>
        <taxon>Lactobacillales</taxon>
        <taxon>Carnobacteriaceae</taxon>
        <taxon>Alkalibacterium</taxon>
    </lineage>
</organism>
<dbReference type="EMBL" id="FOBL01000018">
    <property type="protein sequence ID" value="SEL96697.1"/>
    <property type="molecule type" value="Genomic_DNA"/>
</dbReference>
<accession>A0A1H7UK72</accession>
<evidence type="ECO:0000313" key="4">
    <source>
        <dbReference type="Proteomes" id="UP000321425"/>
    </source>
</evidence>
<evidence type="ECO:0000313" key="2">
    <source>
        <dbReference type="EMBL" id="SEL96697.1"/>
    </source>
</evidence>
<protein>
    <submittedName>
        <fullName evidence="2">Uncharacterized protein</fullName>
    </submittedName>
</protein>
<evidence type="ECO:0000313" key="1">
    <source>
        <dbReference type="EMBL" id="GEK88280.1"/>
    </source>
</evidence>
<dbReference type="RefSeq" id="WP_091488429.1">
    <property type="nucleotide sequence ID" value="NZ_BJUX01000002.1"/>
</dbReference>
<dbReference type="Proteomes" id="UP000198548">
    <property type="component" value="Unassembled WGS sequence"/>
</dbReference>
<dbReference type="AlphaFoldDB" id="A0A1H7UK72"/>
<gene>
    <name evidence="1" type="ORF">APU01nite_03190</name>
    <name evidence="2" type="ORF">SAMN04488100_11810</name>
</gene>
<keyword evidence="4" id="KW-1185">Reference proteome</keyword>
<evidence type="ECO:0000313" key="3">
    <source>
        <dbReference type="Proteomes" id="UP000198548"/>
    </source>
</evidence>
<dbReference type="Proteomes" id="UP000321425">
    <property type="component" value="Unassembled WGS sequence"/>
</dbReference>
<reference evidence="2 3" key="1">
    <citation type="submission" date="2016-10" db="EMBL/GenBank/DDBJ databases">
        <authorList>
            <person name="de Groot N.N."/>
        </authorList>
    </citation>
    <scope>NUCLEOTIDE SEQUENCE [LARGE SCALE GENOMIC DNA]</scope>
    <source>
        <strain evidence="2 3">DSM 19182</strain>
    </source>
</reference>